<proteinExistence type="predicted"/>
<evidence type="ECO:0000313" key="1">
    <source>
        <dbReference type="EMBL" id="EGD10663.1"/>
    </source>
</evidence>
<dbReference type="EMBL" id="AEQV01000022">
    <property type="protein sequence ID" value="EGD10663.1"/>
    <property type="molecule type" value="Genomic_DNA"/>
</dbReference>
<evidence type="ECO:0000313" key="2">
    <source>
        <dbReference type="Proteomes" id="UP000003299"/>
    </source>
</evidence>
<sequence>MHAQRFGETVDVQQRDVALTTLDAAQVAARQPALQSKAFLGESFGLTDLGKSQPKQDAWIGGHRFLWHERTMQLQPLSGHAL</sequence>
<protein>
    <submittedName>
        <fullName evidence="1">Uncharacterized protein</fullName>
    </submittedName>
</protein>
<organism evidence="1 2">
    <name type="scientific">Xanthomonas vesicatoria ATCC 35937</name>
    <dbReference type="NCBI Taxonomy" id="925775"/>
    <lineage>
        <taxon>Bacteria</taxon>
        <taxon>Pseudomonadati</taxon>
        <taxon>Pseudomonadota</taxon>
        <taxon>Gammaproteobacteria</taxon>
        <taxon>Lysobacterales</taxon>
        <taxon>Lysobacteraceae</taxon>
        <taxon>Xanthomonas</taxon>
    </lineage>
</organism>
<name>F0BA61_9XANT</name>
<accession>F0BA61</accession>
<reference evidence="1 2" key="1">
    <citation type="journal article" date="2011" name="BMC Genomics">
        <title>Comparative genomics reveals diversity among xanthomonads infecting tomato and pepper.</title>
        <authorList>
            <person name="Potnis N."/>
            <person name="Krasileva K."/>
            <person name="Chow V."/>
            <person name="Almeida N.F."/>
            <person name="Patil P.B."/>
            <person name="Ryan R.P."/>
            <person name="Sharlach M."/>
            <person name="Behlau F."/>
            <person name="Dow J.M."/>
            <person name="Momol M.T."/>
            <person name="White F.F."/>
            <person name="Preston J.F."/>
            <person name="Vinatzer B.A."/>
            <person name="Koebnik R."/>
            <person name="Setubal J.C."/>
            <person name="Norman D.J."/>
            <person name="Staskawicz B.J."/>
            <person name="Jones J.B."/>
        </authorList>
    </citation>
    <scope>NUCLEOTIDE SEQUENCE [LARGE SCALE GENOMIC DNA]</scope>
    <source>
        <strain evidence="1 2">ATCC 35937</strain>
    </source>
</reference>
<dbReference type="AlphaFoldDB" id="F0BA61"/>
<comment type="caution">
    <text evidence="1">The sequence shown here is derived from an EMBL/GenBank/DDBJ whole genome shotgun (WGS) entry which is preliminary data.</text>
</comment>
<gene>
    <name evidence="1" type="ORF">XVE_0939</name>
</gene>
<dbReference type="Proteomes" id="UP000003299">
    <property type="component" value="Unassembled WGS sequence"/>
</dbReference>